<sequence>MKHPETKTKQLTIIGGGITGLTCAYIAAKNGYKVRVLEASDSFGGLLNTFSIGDNRLEHYYHHFFTHDVELNWLVKELEIENKLYFKKTSMGVFRNGKIYNFNSPRDLLNFSPLTFADKGRFAATSFFLGKFANWQDYEDISCMEWLYKYAGKNTTNSLWKPLLDIKFGPYANEVPLAWMIGRLRQRMSSRKQGEEKLGYLQGSLDTLLQALLAKLKTYNVELITSSAVTKLNMEGASLKGVETKGENYSGGDFLFTIPTIYVKDFFKGVDNAIFNQLNNIQYFGAVCVILDLKKPLSKTYWLNVADSGFPFGGIIEHTNFIPSSEYNNKHIVYLSRYYSQTEKIAGQNTNEIIADMLPYLKKIYKDFDHNSINDIHVFRTNTAATVCDLNFSKKVNSCKQLINGMWFANMAHIYPDERSTNNAIRVSAEACKVMGMETDFIPYGHSLSGKIGFE</sequence>
<dbReference type="Gene3D" id="3.50.50.60">
    <property type="entry name" value="FAD/NAD(P)-binding domain"/>
    <property type="match status" value="1"/>
</dbReference>
<evidence type="ECO:0000313" key="2">
    <source>
        <dbReference type="EMBL" id="RRB14192.1"/>
    </source>
</evidence>
<protein>
    <submittedName>
        <fullName evidence="2">FAD-dependent oxidoreductase</fullName>
    </submittedName>
</protein>
<accession>A0A3P1CLI6</accession>
<dbReference type="RefSeq" id="WP_124908084.1">
    <property type="nucleotide sequence ID" value="NZ_RQJP01000003.1"/>
</dbReference>
<dbReference type="Proteomes" id="UP000274271">
    <property type="component" value="Unassembled WGS sequence"/>
</dbReference>
<dbReference type="EMBL" id="RQJP01000003">
    <property type="protein sequence ID" value="RRB14192.1"/>
    <property type="molecule type" value="Genomic_DNA"/>
</dbReference>
<organism evidence="2 3">
    <name type="scientific">Larkinella knui</name>
    <dbReference type="NCBI Taxonomy" id="2025310"/>
    <lineage>
        <taxon>Bacteria</taxon>
        <taxon>Pseudomonadati</taxon>
        <taxon>Bacteroidota</taxon>
        <taxon>Cytophagia</taxon>
        <taxon>Cytophagales</taxon>
        <taxon>Spirosomataceae</taxon>
        <taxon>Larkinella</taxon>
    </lineage>
</organism>
<dbReference type="GO" id="GO:0016491">
    <property type="term" value="F:oxidoreductase activity"/>
    <property type="evidence" value="ECO:0007669"/>
    <property type="project" value="InterPro"/>
</dbReference>
<feature type="domain" description="Amine oxidase" evidence="1">
    <location>
        <begin position="18"/>
        <end position="371"/>
    </location>
</feature>
<evidence type="ECO:0000313" key="3">
    <source>
        <dbReference type="Proteomes" id="UP000274271"/>
    </source>
</evidence>
<keyword evidence="3" id="KW-1185">Reference proteome</keyword>
<dbReference type="PANTHER" id="PTHR42923:SF46">
    <property type="entry name" value="AMINE OXIDASE"/>
    <property type="match status" value="1"/>
</dbReference>
<evidence type="ECO:0000259" key="1">
    <source>
        <dbReference type="Pfam" id="PF01593"/>
    </source>
</evidence>
<name>A0A3P1CLI6_9BACT</name>
<dbReference type="NCBIfam" id="NF005560">
    <property type="entry name" value="PRK07233.1"/>
    <property type="match status" value="1"/>
</dbReference>
<dbReference type="Pfam" id="PF01593">
    <property type="entry name" value="Amino_oxidase"/>
    <property type="match status" value="1"/>
</dbReference>
<dbReference type="InterPro" id="IPR050464">
    <property type="entry name" value="Zeta_carotene_desat/Oxidored"/>
</dbReference>
<comment type="caution">
    <text evidence="2">The sequence shown here is derived from an EMBL/GenBank/DDBJ whole genome shotgun (WGS) entry which is preliminary data.</text>
</comment>
<dbReference type="AlphaFoldDB" id="A0A3P1CLI6"/>
<dbReference type="PANTHER" id="PTHR42923">
    <property type="entry name" value="PROTOPORPHYRINOGEN OXIDASE"/>
    <property type="match status" value="1"/>
</dbReference>
<proteinExistence type="predicted"/>
<dbReference type="SUPFAM" id="SSF51905">
    <property type="entry name" value="FAD/NAD(P)-binding domain"/>
    <property type="match status" value="1"/>
</dbReference>
<dbReference type="InterPro" id="IPR002937">
    <property type="entry name" value="Amino_oxidase"/>
</dbReference>
<dbReference type="OrthoDB" id="9804542at2"/>
<gene>
    <name evidence="2" type="ORF">EHT87_18315</name>
</gene>
<reference evidence="2 3" key="1">
    <citation type="submission" date="2018-11" db="EMBL/GenBank/DDBJ databases">
        <authorList>
            <person name="Zhou Z."/>
            <person name="Wang G."/>
        </authorList>
    </citation>
    <scope>NUCLEOTIDE SEQUENCE [LARGE SCALE GENOMIC DNA]</scope>
    <source>
        <strain evidence="2 3">KCTC42998</strain>
    </source>
</reference>
<dbReference type="InterPro" id="IPR036188">
    <property type="entry name" value="FAD/NAD-bd_sf"/>
</dbReference>